<sequence length="182" mass="21512">MVLLKHYSCLDLQQLVFTELRFCTSSWENILRKLLKKSGCDPTIRFKRYGYLRLYSCLYLQQHLFTELRFCWLFRLLLHHLKAIMHQPQGKISSEKSSKTTPVHRVAILLALSRHYSCLTKTTPLHRVAIMHLLKGKSLEKLLEKSGRDLMVRSKDMALLRHFSCVDLLQQTFFTEFRFAPP</sequence>
<evidence type="ECO:0000313" key="1">
    <source>
        <dbReference type="EMBL" id="KAL3569548.1"/>
    </source>
</evidence>
<proteinExistence type="predicted"/>
<comment type="caution">
    <text evidence="1">The sequence shown here is derived from an EMBL/GenBank/DDBJ whole genome shotgun (WGS) entry which is preliminary data.</text>
</comment>
<name>A0ACC4ATI0_POPAL</name>
<reference evidence="1 2" key="1">
    <citation type="journal article" date="2024" name="Plant Biotechnol. J.">
        <title>Genome and CRISPR/Cas9 system of a widespread forest tree (Populus alba) in the world.</title>
        <authorList>
            <person name="Liu Y.J."/>
            <person name="Jiang P.F."/>
            <person name="Han X.M."/>
            <person name="Li X.Y."/>
            <person name="Wang H.M."/>
            <person name="Wang Y.J."/>
            <person name="Wang X.X."/>
            <person name="Zeng Q.Y."/>
        </authorList>
    </citation>
    <scope>NUCLEOTIDE SEQUENCE [LARGE SCALE GENOMIC DNA]</scope>
    <source>
        <strain evidence="2">cv. PAL-ZL1</strain>
    </source>
</reference>
<keyword evidence="2" id="KW-1185">Reference proteome</keyword>
<gene>
    <name evidence="1" type="ORF">D5086_029438</name>
</gene>
<accession>A0ACC4ATI0</accession>
<dbReference type="Proteomes" id="UP000309997">
    <property type="component" value="Unassembled WGS sequence"/>
</dbReference>
<dbReference type="EMBL" id="RCHU02000016">
    <property type="protein sequence ID" value="KAL3569548.1"/>
    <property type="molecule type" value="Genomic_DNA"/>
</dbReference>
<protein>
    <submittedName>
        <fullName evidence="1">Uncharacterized protein</fullName>
    </submittedName>
</protein>
<organism evidence="1 2">
    <name type="scientific">Populus alba</name>
    <name type="common">White poplar</name>
    <dbReference type="NCBI Taxonomy" id="43335"/>
    <lineage>
        <taxon>Eukaryota</taxon>
        <taxon>Viridiplantae</taxon>
        <taxon>Streptophyta</taxon>
        <taxon>Embryophyta</taxon>
        <taxon>Tracheophyta</taxon>
        <taxon>Spermatophyta</taxon>
        <taxon>Magnoliopsida</taxon>
        <taxon>eudicotyledons</taxon>
        <taxon>Gunneridae</taxon>
        <taxon>Pentapetalae</taxon>
        <taxon>rosids</taxon>
        <taxon>fabids</taxon>
        <taxon>Malpighiales</taxon>
        <taxon>Salicaceae</taxon>
        <taxon>Saliceae</taxon>
        <taxon>Populus</taxon>
    </lineage>
</organism>
<evidence type="ECO:0000313" key="2">
    <source>
        <dbReference type="Proteomes" id="UP000309997"/>
    </source>
</evidence>